<dbReference type="Proteomes" id="UP000631114">
    <property type="component" value="Unassembled WGS sequence"/>
</dbReference>
<feature type="region of interest" description="Disordered" evidence="2">
    <location>
        <begin position="59"/>
        <end position="81"/>
    </location>
</feature>
<accession>A0A835H3G1</accession>
<proteinExistence type="inferred from homology"/>
<feature type="compositionally biased region" description="Polar residues" evidence="2">
    <location>
        <begin position="71"/>
        <end position="81"/>
    </location>
</feature>
<name>A0A835H3G1_9MAGN</name>
<evidence type="ECO:0000256" key="1">
    <source>
        <dbReference type="ARBA" id="ARBA00005703"/>
    </source>
</evidence>
<organism evidence="4 5">
    <name type="scientific">Coptis chinensis</name>
    <dbReference type="NCBI Taxonomy" id="261450"/>
    <lineage>
        <taxon>Eukaryota</taxon>
        <taxon>Viridiplantae</taxon>
        <taxon>Streptophyta</taxon>
        <taxon>Embryophyta</taxon>
        <taxon>Tracheophyta</taxon>
        <taxon>Spermatophyta</taxon>
        <taxon>Magnoliopsida</taxon>
        <taxon>Ranunculales</taxon>
        <taxon>Ranunculaceae</taxon>
        <taxon>Coptidoideae</taxon>
        <taxon>Coptis</taxon>
    </lineage>
</organism>
<dbReference type="SUPFAM" id="SSF102645">
    <property type="entry name" value="CoaB-like"/>
    <property type="match status" value="1"/>
</dbReference>
<evidence type="ECO:0000259" key="3">
    <source>
        <dbReference type="Pfam" id="PF04127"/>
    </source>
</evidence>
<dbReference type="PANTHER" id="PTHR12290">
    <property type="entry name" value="CORNICHON-RELATED"/>
    <property type="match status" value="1"/>
</dbReference>
<feature type="domain" description="DNA/pantothenate metabolism flavoprotein C-terminal" evidence="3">
    <location>
        <begin position="378"/>
        <end position="498"/>
    </location>
</feature>
<comment type="similarity">
    <text evidence="1">Belongs to the PPC synthetase family.</text>
</comment>
<dbReference type="GO" id="GO:0003824">
    <property type="term" value="F:catalytic activity"/>
    <property type="evidence" value="ECO:0007669"/>
    <property type="project" value="UniProtKB-ARBA"/>
</dbReference>
<dbReference type="AlphaFoldDB" id="A0A835H3G1"/>
<sequence length="535" mass="58394">MGFGKKYGGSDPYSSVVCTIGHILESGGFTAGKGGPLLYATTVETGNAGGSTTLSQIGTHNAPHKGGVNQEGYTNSSRSGGTGNASIQYMSSNTKILLNEDKGQTLAPRFGGLRDGHGIPPLNATTLATDYQIELLIMFALVQMQGLGENGSMLGIMFGGFFRIGGGMLITPFCLQIGLPHEATFQMDSSNGPGVPPETLNDIISFFSSAPPLRDDLNISRKLHEFIERNFSSAGMSPLLSYFSFCILIKSICNGYPRRIVCVTSGGTTVPLEQRCVCYIDNFSSGHRGATSTEYFVKAGYAVIFLHRRGTCQPYCRLLPNDSFLECLVLTRDSNVQVCQTHCEAVKNAIRGYCDAVEGGFLLKLPFTTIFEYLQILQLVAKSMKNLGSLGMFYLATAVSDFYVPWESMAEHKIQSASGPMDMRLSQVPKMLSVLRNEWSPMAFCISFKLETDSNILLKKADMALRKYKMNVVVANEPLTRKEEVTVITSNERITVRKDKNPADDDVEKPLIDLLVERHSGYIKESDTGVTSEST</sequence>
<dbReference type="InterPro" id="IPR007085">
    <property type="entry name" value="DNA/pantothenate-metab_flavo_C"/>
</dbReference>
<reference evidence="4 5" key="1">
    <citation type="submission" date="2020-10" db="EMBL/GenBank/DDBJ databases">
        <title>The Coptis chinensis genome and diversification of protoberbering-type alkaloids.</title>
        <authorList>
            <person name="Wang B."/>
            <person name="Shu S."/>
            <person name="Song C."/>
            <person name="Liu Y."/>
        </authorList>
    </citation>
    <scope>NUCLEOTIDE SEQUENCE [LARGE SCALE GENOMIC DNA]</scope>
    <source>
        <strain evidence="4">HL-2020</strain>
        <tissue evidence="4">Leaf</tissue>
    </source>
</reference>
<evidence type="ECO:0000313" key="5">
    <source>
        <dbReference type="Proteomes" id="UP000631114"/>
    </source>
</evidence>
<evidence type="ECO:0000256" key="2">
    <source>
        <dbReference type="SAM" id="MobiDB-lite"/>
    </source>
</evidence>
<dbReference type="InterPro" id="IPR035929">
    <property type="entry name" value="CoaB-like_sf"/>
</dbReference>
<dbReference type="OrthoDB" id="70224at2759"/>
<keyword evidence="5" id="KW-1185">Reference proteome</keyword>
<dbReference type="Pfam" id="PF04127">
    <property type="entry name" value="DFP"/>
    <property type="match status" value="1"/>
</dbReference>
<dbReference type="EMBL" id="JADFTS010000008">
    <property type="protein sequence ID" value="KAF9592259.1"/>
    <property type="molecule type" value="Genomic_DNA"/>
</dbReference>
<evidence type="ECO:0000313" key="4">
    <source>
        <dbReference type="EMBL" id="KAF9592259.1"/>
    </source>
</evidence>
<dbReference type="GO" id="GO:0015937">
    <property type="term" value="P:coenzyme A biosynthetic process"/>
    <property type="evidence" value="ECO:0007669"/>
    <property type="project" value="UniProtKB-ARBA"/>
</dbReference>
<gene>
    <name evidence="4" type="ORF">IFM89_012835</name>
</gene>
<protein>
    <recommendedName>
        <fullName evidence="3">DNA/pantothenate metabolism flavoprotein C-terminal domain-containing protein</fullName>
    </recommendedName>
</protein>
<dbReference type="Gene3D" id="3.40.50.10300">
    <property type="entry name" value="CoaB-like"/>
    <property type="match status" value="1"/>
</dbReference>
<comment type="caution">
    <text evidence="4">The sequence shown here is derived from an EMBL/GenBank/DDBJ whole genome shotgun (WGS) entry which is preliminary data.</text>
</comment>